<keyword evidence="3" id="KW-1185">Reference proteome</keyword>
<gene>
    <name evidence="2" type="ORF">BDN71DRAFT_1436025</name>
</gene>
<comment type="caution">
    <text evidence="2">The sequence shown here is derived from an EMBL/GenBank/DDBJ whole genome shotgun (WGS) entry which is preliminary data.</text>
</comment>
<accession>A0A9P5ZLM9</accession>
<feature type="region of interest" description="Disordered" evidence="1">
    <location>
        <begin position="196"/>
        <end position="294"/>
    </location>
</feature>
<sequence length="584" mass="62642">MPPHTSSTVSVPPTPCPVRISPRKHGLPADTLAIQMSADLAKPPAPSRPLSFSTIDLSGDNDDADAGSPHQSRTGKSATVLTVVQPEAIFATPAKKTGAKRRSTIKASKVVKLSATGVHQIKAWKQFDRAKCFCPVALVYSEEEAPLDANMDEALSQETLASDEELDELWPDILHPVHISQLKLLVLSLLNTEAEKAAEGNNKVDGEEEEEEEEEEGEETDIMDAWQEDSPPPKPAKAGSTPGRTKGKGKAAASTRHPMPPPVTATISGSSANLFGKEDTDSTSSALEDPIPVDGADGQEVLQLTLEEELIFSAIPTLLSGILDRLRSTGAVAKLWQVPFLVLMPAATLTSHQLVTIFDSLLFPGIGVYVNPLTTDPSLFQIVSQRVVFPPGPNRSCPPVFVMPIVVDKCDLLTPIKLQLTSWVFDKVFKLFSSFIGTILNRDSVYAYMNSGSLQFASKSAPPQQPGSAPVAQAGSSALESMAFNEPSCSPQKSARKLPLDFLFTMAVQMLGTFGLRRTTAPDNSRATEIPSSGSKEFSMALVTFTIGVFTPKEDTLGIQISFNLMFSILLGTWSHKPAPGISV</sequence>
<evidence type="ECO:0000256" key="1">
    <source>
        <dbReference type="SAM" id="MobiDB-lite"/>
    </source>
</evidence>
<dbReference type="Proteomes" id="UP000807025">
    <property type="component" value="Unassembled WGS sequence"/>
</dbReference>
<feature type="compositionally biased region" description="Acidic residues" evidence="1">
    <location>
        <begin position="206"/>
        <end position="222"/>
    </location>
</feature>
<dbReference type="OrthoDB" id="3067694at2759"/>
<name>A0A9P5ZLM9_PLEER</name>
<dbReference type="EMBL" id="MU154706">
    <property type="protein sequence ID" value="KAF9488594.1"/>
    <property type="molecule type" value="Genomic_DNA"/>
</dbReference>
<feature type="compositionally biased region" description="Low complexity" evidence="1">
    <location>
        <begin position="1"/>
        <end position="11"/>
    </location>
</feature>
<proteinExistence type="predicted"/>
<feature type="compositionally biased region" description="Basic and acidic residues" evidence="1">
    <location>
        <begin position="196"/>
        <end position="205"/>
    </location>
</feature>
<feature type="region of interest" description="Disordered" evidence="1">
    <location>
        <begin position="1"/>
        <end position="76"/>
    </location>
</feature>
<protein>
    <submittedName>
        <fullName evidence="2">Uncharacterized protein</fullName>
    </submittedName>
</protein>
<reference evidence="2" key="1">
    <citation type="submission" date="2020-11" db="EMBL/GenBank/DDBJ databases">
        <authorList>
            <consortium name="DOE Joint Genome Institute"/>
            <person name="Ahrendt S."/>
            <person name="Riley R."/>
            <person name="Andreopoulos W."/>
            <person name="Labutti K."/>
            <person name="Pangilinan J."/>
            <person name="Ruiz-Duenas F.J."/>
            <person name="Barrasa J.M."/>
            <person name="Sanchez-Garcia M."/>
            <person name="Camarero S."/>
            <person name="Miyauchi S."/>
            <person name="Serrano A."/>
            <person name="Linde D."/>
            <person name="Babiker R."/>
            <person name="Drula E."/>
            <person name="Ayuso-Fernandez I."/>
            <person name="Pacheco R."/>
            <person name="Padilla G."/>
            <person name="Ferreira P."/>
            <person name="Barriuso J."/>
            <person name="Kellner H."/>
            <person name="Castanera R."/>
            <person name="Alfaro M."/>
            <person name="Ramirez L."/>
            <person name="Pisabarro A.G."/>
            <person name="Kuo A."/>
            <person name="Tritt A."/>
            <person name="Lipzen A."/>
            <person name="He G."/>
            <person name="Yan M."/>
            <person name="Ng V."/>
            <person name="Cullen D."/>
            <person name="Martin F."/>
            <person name="Rosso M.-N."/>
            <person name="Henrissat B."/>
            <person name="Hibbett D."/>
            <person name="Martinez A.T."/>
            <person name="Grigoriev I.V."/>
        </authorList>
    </citation>
    <scope>NUCLEOTIDE SEQUENCE</scope>
    <source>
        <strain evidence="2">ATCC 90797</strain>
    </source>
</reference>
<evidence type="ECO:0000313" key="2">
    <source>
        <dbReference type="EMBL" id="KAF9488594.1"/>
    </source>
</evidence>
<evidence type="ECO:0000313" key="3">
    <source>
        <dbReference type="Proteomes" id="UP000807025"/>
    </source>
</evidence>
<dbReference type="AlphaFoldDB" id="A0A9P5ZLM9"/>
<organism evidence="2 3">
    <name type="scientific">Pleurotus eryngii</name>
    <name type="common">Boletus of the steppes</name>
    <dbReference type="NCBI Taxonomy" id="5323"/>
    <lineage>
        <taxon>Eukaryota</taxon>
        <taxon>Fungi</taxon>
        <taxon>Dikarya</taxon>
        <taxon>Basidiomycota</taxon>
        <taxon>Agaricomycotina</taxon>
        <taxon>Agaricomycetes</taxon>
        <taxon>Agaricomycetidae</taxon>
        <taxon>Agaricales</taxon>
        <taxon>Pleurotineae</taxon>
        <taxon>Pleurotaceae</taxon>
        <taxon>Pleurotus</taxon>
    </lineage>
</organism>